<dbReference type="EMBL" id="BNCP01000026">
    <property type="protein sequence ID" value="GIL83414.1"/>
    <property type="molecule type" value="Genomic_DNA"/>
</dbReference>
<dbReference type="SUPFAM" id="SSF50249">
    <property type="entry name" value="Nucleic acid-binding proteins"/>
    <property type="match status" value="1"/>
</dbReference>
<gene>
    <name evidence="3" type="ORF">Vretifemale_12243</name>
    <name evidence="4" type="ORF">Vretimale_11222</name>
</gene>
<dbReference type="InterPro" id="IPR012340">
    <property type="entry name" value="NA-bd_OB-fold"/>
</dbReference>
<sequence>MEECVVVEYGVIAEKRRNFGFISCPHRVRDIFFHDTSLEDCRMEQLSNGTAVTFVVEQNDGGKPVAKRVRLAPVGTRVCLTKLEPGICFGQVSDPAHVGAKGVVRFLNPAGMPEHLLYDSSDVQRDAASNNSPQTSYAADQHQTHSVIRPALHGGARLTSTSQPPATALASPPEQAPQVDHPPDPCRPVIPASPPYSGHNIDQPPQCIPTCLEMGQLVFFRIRTDTRAAQMAQDAAARGAAPVRRVAYQWAVELRPVEPSELAASPHLQRQAALLELLEKAVKASDAARASHQSLATAPTNPDG</sequence>
<evidence type="ECO:0000313" key="5">
    <source>
        <dbReference type="Proteomes" id="UP000747110"/>
    </source>
</evidence>
<dbReference type="Pfam" id="PF00313">
    <property type="entry name" value="CSD"/>
    <property type="match status" value="1"/>
</dbReference>
<comment type="caution">
    <text evidence="3">The sequence shown here is derived from an EMBL/GenBank/DDBJ whole genome shotgun (WGS) entry which is preliminary data.</text>
</comment>
<dbReference type="InterPro" id="IPR019844">
    <property type="entry name" value="CSD_CS"/>
</dbReference>
<dbReference type="InterPro" id="IPR002059">
    <property type="entry name" value="CSP_DNA-bd"/>
</dbReference>
<evidence type="ECO:0000313" key="3">
    <source>
        <dbReference type="EMBL" id="GIL83414.1"/>
    </source>
</evidence>
<evidence type="ECO:0000259" key="2">
    <source>
        <dbReference type="PROSITE" id="PS51857"/>
    </source>
</evidence>
<feature type="region of interest" description="Disordered" evidence="1">
    <location>
        <begin position="156"/>
        <end position="187"/>
    </location>
</feature>
<dbReference type="Proteomes" id="UP000747110">
    <property type="component" value="Unassembled WGS sequence"/>
</dbReference>
<organism evidence="3 5">
    <name type="scientific">Volvox reticuliferus</name>
    <dbReference type="NCBI Taxonomy" id="1737510"/>
    <lineage>
        <taxon>Eukaryota</taxon>
        <taxon>Viridiplantae</taxon>
        <taxon>Chlorophyta</taxon>
        <taxon>core chlorophytes</taxon>
        <taxon>Chlorophyceae</taxon>
        <taxon>CS clade</taxon>
        <taxon>Chlamydomonadales</taxon>
        <taxon>Volvocaceae</taxon>
        <taxon>Volvox</taxon>
    </lineage>
</organism>
<dbReference type="Proteomes" id="UP000722791">
    <property type="component" value="Unassembled WGS sequence"/>
</dbReference>
<reference evidence="3" key="1">
    <citation type="journal article" date="2021" name="Proc. Natl. Acad. Sci. U.S.A.">
        <title>Three genomes in the algal genus Volvox reveal the fate of a haploid sex-determining region after a transition to homothallism.</title>
        <authorList>
            <person name="Yamamoto K."/>
            <person name="Hamaji T."/>
            <person name="Kawai-Toyooka H."/>
            <person name="Matsuzaki R."/>
            <person name="Takahashi F."/>
            <person name="Nishimura Y."/>
            <person name="Kawachi M."/>
            <person name="Noguchi H."/>
            <person name="Minakuchi Y."/>
            <person name="Umen J.G."/>
            <person name="Toyoda A."/>
            <person name="Nozaki H."/>
        </authorList>
    </citation>
    <scope>NUCLEOTIDE SEQUENCE</scope>
    <source>
        <strain evidence="4">NIES-3785</strain>
        <strain evidence="3">NIES-3786</strain>
    </source>
</reference>
<dbReference type="EMBL" id="BNCQ01000023">
    <property type="protein sequence ID" value="GIM07002.1"/>
    <property type="molecule type" value="Genomic_DNA"/>
</dbReference>
<evidence type="ECO:0000313" key="4">
    <source>
        <dbReference type="EMBL" id="GIM07002.1"/>
    </source>
</evidence>
<dbReference type="PROSITE" id="PS00352">
    <property type="entry name" value="CSD_1"/>
    <property type="match status" value="1"/>
</dbReference>
<keyword evidence="5" id="KW-1185">Reference proteome</keyword>
<feature type="domain" description="CSD" evidence="2">
    <location>
        <begin position="7"/>
        <end position="71"/>
    </location>
</feature>
<evidence type="ECO:0000256" key="1">
    <source>
        <dbReference type="SAM" id="MobiDB-lite"/>
    </source>
</evidence>
<dbReference type="OrthoDB" id="539012at2759"/>
<name>A0A8J4FNB7_9CHLO</name>
<proteinExistence type="predicted"/>
<dbReference type="AlphaFoldDB" id="A0A8J4FNB7"/>
<dbReference type="InterPro" id="IPR011129">
    <property type="entry name" value="CSD"/>
</dbReference>
<dbReference type="GO" id="GO:0003676">
    <property type="term" value="F:nucleic acid binding"/>
    <property type="evidence" value="ECO:0007669"/>
    <property type="project" value="InterPro"/>
</dbReference>
<dbReference type="PROSITE" id="PS51857">
    <property type="entry name" value="CSD_2"/>
    <property type="match status" value="1"/>
</dbReference>
<dbReference type="CDD" id="cd04458">
    <property type="entry name" value="CSP_CDS"/>
    <property type="match status" value="1"/>
</dbReference>
<protein>
    <recommendedName>
        <fullName evidence="2">CSD domain-containing protein</fullName>
    </recommendedName>
</protein>
<dbReference type="SMART" id="SM00357">
    <property type="entry name" value="CSP"/>
    <property type="match status" value="1"/>
</dbReference>
<accession>A0A8J4FNB7</accession>
<dbReference type="Gene3D" id="2.40.50.140">
    <property type="entry name" value="Nucleic acid-binding proteins"/>
    <property type="match status" value="1"/>
</dbReference>